<evidence type="ECO:0000313" key="3">
    <source>
        <dbReference type="Proteomes" id="UP000801864"/>
    </source>
</evidence>
<keyword evidence="1" id="KW-0732">Signal</keyword>
<gene>
    <name evidence="2" type="ORF">CFAM422_012916</name>
</gene>
<dbReference type="Proteomes" id="UP000801864">
    <property type="component" value="Unassembled WGS sequence"/>
</dbReference>
<dbReference type="EMBL" id="QLNT01000034">
    <property type="protein sequence ID" value="KAF3056101.1"/>
    <property type="molecule type" value="Genomic_DNA"/>
</dbReference>
<organism evidence="2 3">
    <name type="scientific">Trichoderma lentiforme</name>
    <dbReference type="NCBI Taxonomy" id="1567552"/>
    <lineage>
        <taxon>Eukaryota</taxon>
        <taxon>Fungi</taxon>
        <taxon>Dikarya</taxon>
        <taxon>Ascomycota</taxon>
        <taxon>Pezizomycotina</taxon>
        <taxon>Sordariomycetes</taxon>
        <taxon>Hypocreomycetidae</taxon>
        <taxon>Hypocreales</taxon>
        <taxon>Hypocreaceae</taxon>
        <taxon>Trichoderma</taxon>
    </lineage>
</organism>
<accession>A0A9P4X1N7</accession>
<reference evidence="2 3" key="1">
    <citation type="submission" date="2018-06" db="EMBL/GenBank/DDBJ databases">
        <title>Genome analysis of cellulolytic fungus Trichoderma lentiforme CFAM-422.</title>
        <authorList>
            <person name="Steindorff A.S."/>
            <person name="Formighieri E.F."/>
            <person name="Midorikawa G.E.O."/>
            <person name="Tamietti M.S."/>
            <person name="Ramos E.Z."/>
            <person name="Silva A.S."/>
            <person name="Bon E.P.S."/>
            <person name="Mendes T.D."/>
            <person name="Damaso M.C.T."/>
            <person name="Favaro L.C.L."/>
        </authorList>
    </citation>
    <scope>NUCLEOTIDE SEQUENCE [LARGE SCALE GENOMIC DNA]</scope>
    <source>
        <strain evidence="2 3">CFAM-422</strain>
    </source>
</reference>
<evidence type="ECO:0000256" key="1">
    <source>
        <dbReference type="SAM" id="SignalP"/>
    </source>
</evidence>
<feature type="signal peptide" evidence="1">
    <location>
        <begin position="1"/>
        <end position="29"/>
    </location>
</feature>
<proteinExistence type="predicted"/>
<sequence>MILQPKGIFCCRFHFNVLLSSSLVGLAMSDKSLDKVVDTLLEKPANQGDEDEEAEDEHHQVDCGRGHLEMNILRRKYEDKEYFDR</sequence>
<feature type="chain" id="PRO_5040165351" evidence="1">
    <location>
        <begin position="30"/>
        <end position="85"/>
    </location>
</feature>
<protein>
    <submittedName>
        <fullName evidence="2">Uncharacterized protein</fullName>
    </submittedName>
</protein>
<evidence type="ECO:0000313" key="2">
    <source>
        <dbReference type="EMBL" id="KAF3056101.1"/>
    </source>
</evidence>
<keyword evidence="3" id="KW-1185">Reference proteome</keyword>
<name>A0A9P4X1N7_9HYPO</name>
<dbReference type="AlphaFoldDB" id="A0A9P4X1N7"/>
<comment type="caution">
    <text evidence="2">The sequence shown here is derived from an EMBL/GenBank/DDBJ whole genome shotgun (WGS) entry which is preliminary data.</text>
</comment>